<dbReference type="Pfam" id="PF02609">
    <property type="entry name" value="Exonuc_VII_S"/>
    <property type="match status" value="1"/>
</dbReference>
<protein>
    <recommendedName>
        <fullName evidence="6">Exodeoxyribonuclease VII small subunit</fullName>
        <ecNumber evidence="6">3.1.11.6</ecNumber>
    </recommendedName>
</protein>
<accession>A0ABV9T730</accession>
<dbReference type="Gene3D" id="1.10.287.1040">
    <property type="entry name" value="Exonuclease VII, small subunit"/>
    <property type="match status" value="1"/>
</dbReference>
<evidence type="ECO:0000313" key="7">
    <source>
        <dbReference type="EMBL" id="MFC4874262.1"/>
    </source>
</evidence>
<keyword evidence="2" id="KW-0963">Cytoplasm</keyword>
<sequence>MSYDKALRRIEEIVAQLEEDDKGIDELAVLVQEASLLIKSCKQKLRMTEEEISKAFTDEGAE</sequence>
<evidence type="ECO:0000256" key="6">
    <source>
        <dbReference type="NCBIfam" id="TIGR01280"/>
    </source>
</evidence>
<proteinExistence type="inferred from homology"/>
<dbReference type="EC" id="3.1.11.6" evidence="6"/>
<keyword evidence="3" id="KW-0540">Nuclease</keyword>
<evidence type="ECO:0000256" key="3">
    <source>
        <dbReference type="ARBA" id="ARBA00022722"/>
    </source>
</evidence>
<evidence type="ECO:0000256" key="1">
    <source>
        <dbReference type="ARBA" id="ARBA00009998"/>
    </source>
</evidence>
<comment type="similarity">
    <text evidence="1">Belongs to the XseB family.</text>
</comment>
<gene>
    <name evidence="7" type="primary">xseB</name>
    <name evidence="7" type="ORF">ACFPFU_21340</name>
</gene>
<keyword evidence="8" id="KW-1185">Reference proteome</keyword>
<dbReference type="GO" id="GO:0008855">
    <property type="term" value="F:exodeoxyribonuclease VII activity"/>
    <property type="evidence" value="ECO:0007669"/>
    <property type="project" value="UniProtKB-EC"/>
</dbReference>
<dbReference type="SUPFAM" id="SSF116842">
    <property type="entry name" value="XseB-like"/>
    <property type="match status" value="1"/>
</dbReference>
<reference evidence="8" key="1">
    <citation type="journal article" date="2019" name="Int. J. Syst. Evol. Microbiol.">
        <title>The Global Catalogue of Microorganisms (GCM) 10K type strain sequencing project: providing services to taxonomists for standard genome sequencing and annotation.</title>
        <authorList>
            <consortium name="The Broad Institute Genomics Platform"/>
            <consortium name="The Broad Institute Genome Sequencing Center for Infectious Disease"/>
            <person name="Wu L."/>
            <person name="Ma J."/>
        </authorList>
    </citation>
    <scope>NUCLEOTIDE SEQUENCE [LARGE SCALE GENOMIC DNA]</scope>
    <source>
        <strain evidence="8">CGMCC 4.7466</strain>
    </source>
</reference>
<dbReference type="InterPro" id="IPR003761">
    <property type="entry name" value="Exonuc_VII_S"/>
</dbReference>
<keyword evidence="4 7" id="KW-0378">Hydrolase</keyword>
<name>A0ABV9T730_9BACT</name>
<dbReference type="InterPro" id="IPR037004">
    <property type="entry name" value="Exonuc_VII_ssu_sf"/>
</dbReference>
<keyword evidence="5" id="KW-0269">Exonuclease</keyword>
<dbReference type="Proteomes" id="UP001595818">
    <property type="component" value="Unassembled WGS sequence"/>
</dbReference>
<dbReference type="EMBL" id="JBHSJJ010000016">
    <property type="protein sequence ID" value="MFC4874262.1"/>
    <property type="molecule type" value="Genomic_DNA"/>
</dbReference>
<evidence type="ECO:0000256" key="2">
    <source>
        <dbReference type="ARBA" id="ARBA00022490"/>
    </source>
</evidence>
<evidence type="ECO:0000313" key="8">
    <source>
        <dbReference type="Proteomes" id="UP001595818"/>
    </source>
</evidence>
<organism evidence="7 8">
    <name type="scientific">Negadavirga shengliensis</name>
    <dbReference type="NCBI Taxonomy" id="1389218"/>
    <lineage>
        <taxon>Bacteria</taxon>
        <taxon>Pseudomonadati</taxon>
        <taxon>Bacteroidota</taxon>
        <taxon>Cytophagia</taxon>
        <taxon>Cytophagales</taxon>
        <taxon>Cyclobacteriaceae</taxon>
        <taxon>Negadavirga</taxon>
    </lineage>
</organism>
<comment type="caution">
    <text evidence="7">The sequence shown here is derived from an EMBL/GenBank/DDBJ whole genome shotgun (WGS) entry which is preliminary data.</text>
</comment>
<dbReference type="NCBIfam" id="TIGR01280">
    <property type="entry name" value="xseB"/>
    <property type="match status" value="1"/>
</dbReference>
<evidence type="ECO:0000256" key="4">
    <source>
        <dbReference type="ARBA" id="ARBA00022801"/>
    </source>
</evidence>
<dbReference type="RefSeq" id="WP_377067934.1">
    <property type="nucleotide sequence ID" value="NZ_JBHSJJ010000016.1"/>
</dbReference>
<evidence type="ECO:0000256" key="5">
    <source>
        <dbReference type="ARBA" id="ARBA00022839"/>
    </source>
</evidence>